<dbReference type="Gene3D" id="1.10.150.130">
    <property type="match status" value="1"/>
</dbReference>
<dbReference type="EMBL" id="NSIT01000264">
    <property type="protein sequence ID" value="PJE78104.1"/>
    <property type="molecule type" value="Genomic_DNA"/>
</dbReference>
<evidence type="ECO:0000256" key="1">
    <source>
        <dbReference type="ARBA" id="ARBA00023125"/>
    </source>
</evidence>
<evidence type="ECO:0000256" key="2">
    <source>
        <dbReference type="SAM" id="MobiDB-lite"/>
    </source>
</evidence>
<evidence type="ECO:0000313" key="4">
    <source>
        <dbReference type="EMBL" id="PJE78104.1"/>
    </source>
</evidence>
<protein>
    <recommendedName>
        <fullName evidence="3">Core-binding (CB) domain-containing protein</fullName>
    </recommendedName>
</protein>
<accession>A0A2H9T4G8</accession>
<reference evidence="4" key="1">
    <citation type="journal article" date="2017" name="Appl. Environ. Microbiol.">
        <title>Molecular characterization of an Endozoicomonas-like organism causing infection in king scallop Pecten maximus L.</title>
        <authorList>
            <person name="Cano I."/>
            <person name="van Aerle R."/>
            <person name="Ross S."/>
            <person name="Verner-Jeffreys D.W."/>
            <person name="Paley R.K."/>
            <person name="Rimmer G."/>
            <person name="Ryder D."/>
            <person name="Hooper P."/>
            <person name="Stone D."/>
            <person name="Feist S.W."/>
        </authorList>
    </citation>
    <scope>NUCLEOTIDE SEQUENCE</scope>
</reference>
<feature type="region of interest" description="Disordered" evidence="2">
    <location>
        <begin position="22"/>
        <end position="55"/>
    </location>
</feature>
<dbReference type="GO" id="GO:0003677">
    <property type="term" value="F:DNA binding"/>
    <property type="evidence" value="ECO:0007669"/>
    <property type="project" value="UniProtKB-KW"/>
</dbReference>
<name>A0A2H9T4G8_9ZZZZ</name>
<evidence type="ECO:0000259" key="3">
    <source>
        <dbReference type="PROSITE" id="PS51900"/>
    </source>
</evidence>
<dbReference type="SUPFAM" id="SSF47823">
    <property type="entry name" value="lambda integrase-like, N-terminal domain"/>
    <property type="match status" value="1"/>
</dbReference>
<feature type="compositionally biased region" description="Polar residues" evidence="2">
    <location>
        <begin position="25"/>
        <end position="35"/>
    </location>
</feature>
<dbReference type="InterPro" id="IPR010998">
    <property type="entry name" value="Integrase_recombinase_N"/>
</dbReference>
<feature type="domain" description="Core-binding (CB)" evidence="3">
    <location>
        <begin position="67"/>
        <end position="148"/>
    </location>
</feature>
<sequence length="261" mass="28389">MFTSSDSTVMAEAALVSTVAVPSGRPTSTVTSQLGPSAAASVKVNTSTPRDPPPSRVEAIKEGLSQAGFSSEVSDCIARSLRSSSSAIYQSRWRIFCDWCDGRQVDPVKAYIQLIADFLLSLFRDRSLAPGTVAGYRSALASIFSVLDRPEVGSSPSLSAMIRGFRLDQPRVRQLAPQWDLSFVLDSLTKAPFEPLGSASLKFITLKTVFLVALAPGRRGSEVHALSYFPSYLRWSRNFSAYSLCTDTGFFSQESVSWIFS</sequence>
<keyword evidence="1" id="KW-0238">DNA-binding</keyword>
<organism evidence="4">
    <name type="scientific">invertebrate metagenome</name>
    <dbReference type="NCBI Taxonomy" id="1711999"/>
    <lineage>
        <taxon>unclassified sequences</taxon>
        <taxon>metagenomes</taxon>
        <taxon>organismal metagenomes</taxon>
    </lineage>
</organism>
<dbReference type="PANTHER" id="PTHR35617">
    <property type="entry name" value="PHAGE_INTEGRASE DOMAIN-CONTAINING PROTEIN"/>
    <property type="match status" value="1"/>
</dbReference>
<dbReference type="InterPro" id="IPR044068">
    <property type="entry name" value="CB"/>
</dbReference>
<gene>
    <name evidence="4" type="ORF">CI610_02969</name>
</gene>
<comment type="caution">
    <text evidence="4">The sequence shown here is derived from an EMBL/GenBank/DDBJ whole genome shotgun (WGS) entry which is preliminary data.</text>
</comment>
<dbReference type="PANTHER" id="PTHR35617:SF3">
    <property type="entry name" value="CORE-BINDING (CB) DOMAIN-CONTAINING PROTEIN"/>
    <property type="match status" value="1"/>
</dbReference>
<dbReference type="AlphaFoldDB" id="A0A2H9T4G8"/>
<proteinExistence type="predicted"/>
<dbReference type="PROSITE" id="PS51900">
    <property type="entry name" value="CB"/>
    <property type="match status" value="1"/>
</dbReference>